<accession>A0ABC8T2U6</accession>
<dbReference type="Proteomes" id="UP001642360">
    <property type="component" value="Unassembled WGS sequence"/>
</dbReference>
<evidence type="ECO:0000256" key="1">
    <source>
        <dbReference type="SAM" id="Phobius"/>
    </source>
</evidence>
<keyword evidence="1" id="KW-1133">Transmembrane helix</keyword>
<keyword evidence="1" id="KW-0472">Membrane</keyword>
<keyword evidence="4" id="KW-1185">Reference proteome</keyword>
<gene>
    <name evidence="2" type="ORF">ILEXP_LOCUS31567</name>
    <name evidence="3" type="ORF">ILEXP_LOCUS32575</name>
</gene>
<evidence type="ECO:0000313" key="2">
    <source>
        <dbReference type="EMBL" id="CAK9162680.1"/>
    </source>
</evidence>
<dbReference type="EMBL" id="CAUOFW020004050">
    <property type="protein sequence ID" value="CAK9163525.1"/>
    <property type="molecule type" value="Genomic_DNA"/>
</dbReference>
<reference evidence="3 4" key="1">
    <citation type="submission" date="2024-02" db="EMBL/GenBank/DDBJ databases">
        <authorList>
            <person name="Vignale AGUSTIN F."/>
            <person name="Sosa J E."/>
            <person name="Modenutti C."/>
        </authorList>
    </citation>
    <scope>NUCLEOTIDE SEQUENCE [LARGE SCALE GENOMIC DNA]</scope>
</reference>
<organism evidence="3 4">
    <name type="scientific">Ilex paraguariensis</name>
    <name type="common">yerba mate</name>
    <dbReference type="NCBI Taxonomy" id="185542"/>
    <lineage>
        <taxon>Eukaryota</taxon>
        <taxon>Viridiplantae</taxon>
        <taxon>Streptophyta</taxon>
        <taxon>Embryophyta</taxon>
        <taxon>Tracheophyta</taxon>
        <taxon>Spermatophyta</taxon>
        <taxon>Magnoliopsida</taxon>
        <taxon>eudicotyledons</taxon>
        <taxon>Gunneridae</taxon>
        <taxon>Pentapetalae</taxon>
        <taxon>asterids</taxon>
        <taxon>campanulids</taxon>
        <taxon>Aquifoliales</taxon>
        <taxon>Aquifoliaceae</taxon>
        <taxon>Ilex</taxon>
    </lineage>
</organism>
<comment type="caution">
    <text evidence="3">The sequence shown here is derived from an EMBL/GenBank/DDBJ whole genome shotgun (WGS) entry which is preliminary data.</text>
</comment>
<sequence length="101" mass="11725">MALVPYNGALKMEENWILFARASLSQSFYSFSHISHIFSLSIFSYFSLSSLFVFLTLVHLSHLLPFLFFVFSLSVTKTNTFLILSTLGRLHRLLYSFIYLL</sequence>
<proteinExistence type="predicted"/>
<keyword evidence="1" id="KW-0812">Transmembrane</keyword>
<protein>
    <submittedName>
        <fullName evidence="3">Uncharacterized protein</fullName>
    </submittedName>
</protein>
<evidence type="ECO:0000313" key="4">
    <source>
        <dbReference type="Proteomes" id="UP001642360"/>
    </source>
</evidence>
<dbReference type="AlphaFoldDB" id="A0ABC8T2U6"/>
<feature type="transmembrane region" description="Helical" evidence="1">
    <location>
        <begin position="37"/>
        <end position="60"/>
    </location>
</feature>
<feature type="transmembrane region" description="Helical" evidence="1">
    <location>
        <begin position="66"/>
        <end position="87"/>
    </location>
</feature>
<dbReference type="EMBL" id="CAUOFW020003935">
    <property type="protein sequence ID" value="CAK9162680.1"/>
    <property type="molecule type" value="Genomic_DNA"/>
</dbReference>
<name>A0ABC8T2U6_9AQUA</name>
<evidence type="ECO:0000313" key="3">
    <source>
        <dbReference type="EMBL" id="CAK9163525.1"/>
    </source>
</evidence>